<dbReference type="EMBL" id="VCGU01000008">
    <property type="protein sequence ID" value="TRY71546.1"/>
    <property type="molecule type" value="Genomic_DNA"/>
</dbReference>
<accession>A0A553P1J3</accession>
<dbReference type="Proteomes" id="UP000318571">
    <property type="component" value="Chromosome 7"/>
</dbReference>
<comment type="caution">
    <text evidence="4">The sequence shown here is derived from an EMBL/GenBank/DDBJ whole genome shotgun (WGS) entry which is preliminary data.</text>
</comment>
<feature type="region of interest" description="Disordered" evidence="2">
    <location>
        <begin position="413"/>
        <end position="451"/>
    </location>
</feature>
<sequence length="674" mass="75201">MSFQLKGKKTMQETDVASTLQATEWSDEALYLKELVSKFDLPRVLKIVKGQCLSLGVPGLQHPTYNQHILVVNLGKTRRLLGQCIKFKDNGSKITKVGHCLSIPANYEGFFEILSEDGRSVRCMESVAELFKRSPETVLVRERMKAFTSRSDDVSAIQERARIIEVGETLILVGEVLAKDGSMRFLRCLDYLGENVYLALDQRGKFSAIAKEENISGVHTARNLLNKRLPLMARLVHGQTPLDTSRQNQVFVPEVRILSEIQEDQLIALVLSKDHQHVISLPLSVNLKVQMARNHDDIIGLPHCQRLIAHCMEFSQTVNSNMTIFPVNWAKDSRLVSNDFKGLASKAHFKQQARPRRLPINQVLSSHQNARHPNHQQSGDSHDDYSEIEQIYDYVRGFAPLPKSLRAWKFEPHPKEEQHPPKPPPLETLPSRKPLGPVSSVPNGRLMKSPSIESPPMSVVWEMGCSSTLGREGKKRFRPLNSKPSEATINEQMYQKVAYGKSSGPKHKLFRKGGGAKSIKHDMIVNTSNNHNNSNSSNTTSPTMSATPPSFFQLRYKSLTNLTQGGTGYDTLDSSNSGGVKTSTGDSGGSRTLPPSEKRSRMLNRPKSLTNLVWGAVSRNPSNFRSATMSRSGSAWNYTDSISHKASPVREMFSHHSKKMGTISGSRKVGTLYL</sequence>
<dbReference type="OMA" id="VNHYHHS"/>
<feature type="compositionally biased region" description="Polar residues" evidence="2">
    <location>
        <begin position="572"/>
        <end position="585"/>
    </location>
</feature>
<evidence type="ECO:0000313" key="4">
    <source>
        <dbReference type="EMBL" id="TRY71546.1"/>
    </source>
</evidence>
<dbReference type="InterPro" id="IPR052281">
    <property type="entry name" value="GAREM"/>
</dbReference>
<protein>
    <recommendedName>
        <fullName evidence="3">CABIT domain-containing protein</fullName>
    </recommendedName>
</protein>
<feature type="domain" description="CABIT" evidence="3">
    <location>
        <begin position="41"/>
        <end position="296"/>
    </location>
</feature>
<dbReference type="InterPro" id="IPR025946">
    <property type="entry name" value="CABIT_dom"/>
</dbReference>
<evidence type="ECO:0000256" key="2">
    <source>
        <dbReference type="SAM" id="MobiDB-lite"/>
    </source>
</evidence>
<feature type="region of interest" description="Disordered" evidence="2">
    <location>
        <begin position="527"/>
        <end position="549"/>
    </location>
</feature>
<evidence type="ECO:0000259" key="3">
    <source>
        <dbReference type="Pfam" id="PF12736"/>
    </source>
</evidence>
<evidence type="ECO:0000313" key="5">
    <source>
        <dbReference type="Proteomes" id="UP000318571"/>
    </source>
</evidence>
<reference evidence="4 5" key="1">
    <citation type="journal article" date="2018" name="Nat. Ecol. Evol.">
        <title>Genomic signatures of mitonuclear coevolution across populations of Tigriopus californicus.</title>
        <authorList>
            <person name="Barreto F.S."/>
            <person name="Watson E.T."/>
            <person name="Lima T.G."/>
            <person name="Willett C.S."/>
            <person name="Edmands S."/>
            <person name="Li W."/>
            <person name="Burton R.S."/>
        </authorList>
    </citation>
    <scope>NUCLEOTIDE SEQUENCE [LARGE SCALE GENOMIC DNA]</scope>
    <source>
        <strain evidence="4 5">San Diego</strain>
    </source>
</reference>
<feature type="region of interest" description="Disordered" evidence="2">
    <location>
        <begin position="567"/>
        <end position="607"/>
    </location>
</feature>
<dbReference type="STRING" id="6832.A0A553P1J3"/>
<organism evidence="4 5">
    <name type="scientific">Tigriopus californicus</name>
    <name type="common">Marine copepod</name>
    <dbReference type="NCBI Taxonomy" id="6832"/>
    <lineage>
        <taxon>Eukaryota</taxon>
        <taxon>Metazoa</taxon>
        <taxon>Ecdysozoa</taxon>
        <taxon>Arthropoda</taxon>
        <taxon>Crustacea</taxon>
        <taxon>Multicrustacea</taxon>
        <taxon>Hexanauplia</taxon>
        <taxon>Copepoda</taxon>
        <taxon>Harpacticoida</taxon>
        <taxon>Harpacticidae</taxon>
        <taxon>Tigriopus</taxon>
    </lineage>
</organism>
<keyword evidence="1" id="KW-0597">Phosphoprotein</keyword>
<name>A0A553P1J3_TIGCA</name>
<evidence type="ECO:0000256" key="1">
    <source>
        <dbReference type="ARBA" id="ARBA00022553"/>
    </source>
</evidence>
<dbReference type="AlphaFoldDB" id="A0A553P1J3"/>
<keyword evidence="5" id="KW-1185">Reference proteome</keyword>
<dbReference type="Pfam" id="PF12736">
    <property type="entry name" value="CABIT"/>
    <property type="match status" value="1"/>
</dbReference>
<gene>
    <name evidence="4" type="ORF">TCAL_01097</name>
</gene>
<proteinExistence type="predicted"/>
<dbReference type="PANTHER" id="PTHR14454">
    <property type="entry name" value="GRB2-ASSOCIATED AND REGULATOR OF MAPK PROTEIN FAMILY MEMBER"/>
    <property type="match status" value="1"/>
</dbReference>
<dbReference type="PANTHER" id="PTHR14454:SF11">
    <property type="entry name" value="SERRANO, ISOFORM F"/>
    <property type="match status" value="1"/>
</dbReference>